<feature type="compositionally biased region" description="Basic residues" evidence="4">
    <location>
        <begin position="470"/>
        <end position="485"/>
    </location>
</feature>
<name>A0A1Z5JY26_FISSO</name>
<dbReference type="PROSITE" id="PS50240">
    <property type="entry name" value="TRYPSIN_DOM"/>
    <property type="match status" value="1"/>
</dbReference>
<dbReference type="GO" id="GO:0006508">
    <property type="term" value="P:proteolysis"/>
    <property type="evidence" value="ECO:0007669"/>
    <property type="project" value="InterPro"/>
</dbReference>
<dbReference type="OrthoDB" id="46524at2759"/>
<dbReference type="Pfam" id="PF00089">
    <property type="entry name" value="Trypsin"/>
    <property type="match status" value="1"/>
</dbReference>
<feature type="compositionally biased region" description="Polar residues" evidence="4">
    <location>
        <begin position="334"/>
        <end position="367"/>
    </location>
</feature>
<keyword evidence="5" id="KW-0732">Signal</keyword>
<dbReference type="SMART" id="SM00020">
    <property type="entry name" value="Tryp_SPc"/>
    <property type="match status" value="1"/>
</dbReference>
<feature type="region of interest" description="Disordered" evidence="4">
    <location>
        <begin position="278"/>
        <end position="485"/>
    </location>
</feature>
<dbReference type="CDD" id="cd00190">
    <property type="entry name" value="Tryp_SPc"/>
    <property type="match status" value="1"/>
</dbReference>
<dbReference type="PANTHER" id="PTHR24276:SF98">
    <property type="entry name" value="FI18310P1-RELATED"/>
    <property type="match status" value="1"/>
</dbReference>
<gene>
    <name evidence="7" type="ORF">FisN_26Hh008</name>
</gene>
<dbReference type="Gene3D" id="2.40.10.10">
    <property type="entry name" value="Trypsin-like serine proteases"/>
    <property type="match status" value="1"/>
</dbReference>
<dbReference type="AlphaFoldDB" id="A0A1Z5JY26"/>
<feature type="chain" id="PRO_5012893616" evidence="5">
    <location>
        <begin position="17"/>
        <end position="485"/>
    </location>
</feature>
<reference evidence="7 8" key="1">
    <citation type="journal article" date="2015" name="Plant Cell">
        <title>Oil accumulation by the oleaginous diatom Fistulifera solaris as revealed by the genome and transcriptome.</title>
        <authorList>
            <person name="Tanaka T."/>
            <person name="Maeda Y."/>
            <person name="Veluchamy A."/>
            <person name="Tanaka M."/>
            <person name="Abida H."/>
            <person name="Marechal E."/>
            <person name="Bowler C."/>
            <person name="Muto M."/>
            <person name="Sunaga Y."/>
            <person name="Tanaka M."/>
            <person name="Yoshino T."/>
            <person name="Taniguchi T."/>
            <person name="Fukuda Y."/>
            <person name="Nemoto M."/>
            <person name="Matsumoto M."/>
            <person name="Wong P.S."/>
            <person name="Aburatani S."/>
            <person name="Fujibuchi W."/>
        </authorList>
    </citation>
    <scope>NUCLEOTIDE SEQUENCE [LARGE SCALE GENOMIC DNA]</scope>
    <source>
        <strain evidence="7 8">JPCC DA0580</strain>
    </source>
</reference>
<keyword evidence="1" id="KW-0843">Virulence</keyword>
<dbReference type="SUPFAM" id="SSF50494">
    <property type="entry name" value="Trypsin-like serine proteases"/>
    <property type="match status" value="1"/>
</dbReference>
<evidence type="ECO:0000256" key="1">
    <source>
        <dbReference type="ARBA" id="ARBA00023026"/>
    </source>
</evidence>
<evidence type="ECO:0000256" key="4">
    <source>
        <dbReference type="SAM" id="MobiDB-lite"/>
    </source>
</evidence>
<feature type="compositionally biased region" description="Low complexity" evidence="4">
    <location>
        <begin position="282"/>
        <end position="326"/>
    </location>
</feature>
<evidence type="ECO:0000313" key="7">
    <source>
        <dbReference type="EMBL" id="GAX18718.1"/>
    </source>
</evidence>
<evidence type="ECO:0000313" key="8">
    <source>
        <dbReference type="Proteomes" id="UP000198406"/>
    </source>
</evidence>
<dbReference type="EMBL" id="BDSP01000132">
    <property type="protein sequence ID" value="GAX18718.1"/>
    <property type="molecule type" value="Genomic_DNA"/>
</dbReference>
<evidence type="ECO:0000256" key="3">
    <source>
        <dbReference type="ARBA" id="ARBA00023180"/>
    </source>
</evidence>
<dbReference type="InterPro" id="IPR001254">
    <property type="entry name" value="Trypsin_dom"/>
</dbReference>
<dbReference type="InterPro" id="IPR009003">
    <property type="entry name" value="Peptidase_S1_PA"/>
</dbReference>
<dbReference type="InterPro" id="IPR050430">
    <property type="entry name" value="Peptidase_S1"/>
</dbReference>
<dbReference type="PANTHER" id="PTHR24276">
    <property type="entry name" value="POLYSERASE-RELATED"/>
    <property type="match status" value="1"/>
</dbReference>
<keyword evidence="2" id="KW-1015">Disulfide bond</keyword>
<feature type="domain" description="Peptidase S1" evidence="6">
    <location>
        <begin position="57"/>
        <end position="270"/>
    </location>
</feature>
<dbReference type="GO" id="GO:0004252">
    <property type="term" value="F:serine-type endopeptidase activity"/>
    <property type="evidence" value="ECO:0007669"/>
    <property type="project" value="InterPro"/>
</dbReference>
<evidence type="ECO:0000259" key="6">
    <source>
        <dbReference type="PROSITE" id="PS50240"/>
    </source>
</evidence>
<feature type="signal peptide" evidence="5">
    <location>
        <begin position="1"/>
        <end position="16"/>
    </location>
</feature>
<feature type="compositionally biased region" description="Basic residues" evidence="4">
    <location>
        <begin position="372"/>
        <end position="391"/>
    </location>
</feature>
<dbReference type="Proteomes" id="UP000198406">
    <property type="component" value="Unassembled WGS sequence"/>
</dbReference>
<sequence length="485" mass="50270">MISLLVSSCLCMSAWASSAYVKLDNDVFTEKAPKRPITNNVFKMSEDSMVTSTLQNVVGGAPSASGDFPYNVLFSSPTAVCAGVLIHPDIILTTVSCTAAETSDARIGGINTETGVVISVAETVEHPDYDAATAENDLRIVRLSTTTNITPVPLATTVPAVASSVTAIGFGVTAEDGTASTTLRDVDITVLDFINCENFLDATVFPASQICAGNLADGRGHCDQDEGGALLAGSTLVGLFSFNEACGEADEPSVYTNIVAYLDFIEATICDISTVPPEDCESAAPTVSPAPSVSSAPSSPPTSSVVPTVAPQVTTSPQPTTTSQPSGESGPSLVPTSMMISETPGVTTEPTITVAPTLTPSTHPPSDSSGKGKGKGKGKKGKKGKKSKKGKGSSSYSGKGKGKGNYYDSYDSSGKGKGKGGKGDSYDSYHSSGKGKGKKGKGGSDSSDRSDSSVDLQGRNEAVPLYKLTRQQRRRRRRRRRFGNK</sequence>
<evidence type="ECO:0000256" key="5">
    <source>
        <dbReference type="SAM" id="SignalP"/>
    </source>
</evidence>
<dbReference type="InterPro" id="IPR043504">
    <property type="entry name" value="Peptidase_S1_PA_chymotrypsin"/>
</dbReference>
<evidence type="ECO:0000256" key="2">
    <source>
        <dbReference type="ARBA" id="ARBA00023157"/>
    </source>
</evidence>
<accession>A0A1Z5JY26</accession>
<comment type="caution">
    <text evidence="7">The sequence shown here is derived from an EMBL/GenBank/DDBJ whole genome shotgun (WGS) entry which is preliminary data.</text>
</comment>
<protein>
    <submittedName>
        <fullName evidence="7">Kallikrein 6</fullName>
    </submittedName>
</protein>
<keyword evidence="8" id="KW-1185">Reference proteome</keyword>
<keyword evidence="3" id="KW-0325">Glycoprotein</keyword>
<organism evidence="7 8">
    <name type="scientific">Fistulifera solaris</name>
    <name type="common">Oleaginous diatom</name>
    <dbReference type="NCBI Taxonomy" id="1519565"/>
    <lineage>
        <taxon>Eukaryota</taxon>
        <taxon>Sar</taxon>
        <taxon>Stramenopiles</taxon>
        <taxon>Ochrophyta</taxon>
        <taxon>Bacillariophyta</taxon>
        <taxon>Bacillariophyceae</taxon>
        <taxon>Bacillariophycidae</taxon>
        <taxon>Naviculales</taxon>
        <taxon>Naviculaceae</taxon>
        <taxon>Fistulifera</taxon>
    </lineage>
</organism>
<feature type="compositionally biased region" description="Low complexity" evidence="4">
    <location>
        <begin position="392"/>
        <end position="413"/>
    </location>
</feature>
<proteinExistence type="predicted"/>
<dbReference type="InParanoid" id="A0A1Z5JY26"/>